<dbReference type="PROSITE" id="PS51257">
    <property type="entry name" value="PROKAR_LIPOPROTEIN"/>
    <property type="match status" value="1"/>
</dbReference>
<accession>A0A4R5CLJ7</accession>
<reference evidence="2 3" key="1">
    <citation type="submission" date="2019-03" db="EMBL/GenBank/DDBJ databases">
        <title>Flavobacterium TSA-D2 sp. nov., isolated from arctic soil.</title>
        <authorList>
            <person name="Chaudhary D.K."/>
        </authorList>
    </citation>
    <scope>NUCLEOTIDE SEQUENCE [LARGE SCALE GENOMIC DNA]</scope>
    <source>
        <strain evidence="2 3">TSA-D2</strain>
    </source>
</reference>
<feature type="domain" description="DUF6265" evidence="1">
    <location>
        <begin position="38"/>
        <end position="146"/>
    </location>
</feature>
<dbReference type="InterPro" id="IPR046232">
    <property type="entry name" value="DUF6265"/>
</dbReference>
<dbReference type="EMBL" id="SMFO01000021">
    <property type="protein sequence ID" value="TDE00816.1"/>
    <property type="molecule type" value="Genomic_DNA"/>
</dbReference>
<organism evidence="2 3">
    <name type="scientific">Flavobacterium hiemivividum</name>
    <dbReference type="NCBI Taxonomy" id="2541734"/>
    <lineage>
        <taxon>Bacteria</taxon>
        <taxon>Pseudomonadati</taxon>
        <taxon>Bacteroidota</taxon>
        <taxon>Flavobacteriia</taxon>
        <taxon>Flavobacteriales</taxon>
        <taxon>Flavobacteriaceae</taxon>
        <taxon>Flavobacterium</taxon>
    </lineage>
</organism>
<gene>
    <name evidence="2" type="ORF">E0F98_15780</name>
</gene>
<dbReference type="Pfam" id="PF19780">
    <property type="entry name" value="DUF6265"/>
    <property type="match status" value="1"/>
</dbReference>
<evidence type="ECO:0000259" key="1">
    <source>
        <dbReference type="Pfam" id="PF19780"/>
    </source>
</evidence>
<evidence type="ECO:0000313" key="2">
    <source>
        <dbReference type="EMBL" id="TDE00816.1"/>
    </source>
</evidence>
<keyword evidence="3" id="KW-1185">Reference proteome</keyword>
<sequence>MYKKITFLVLITIFVSCKKTDSDDPDQNEKDIIKTARWLQGQWENKSEDGTLTETWKKVNDSTYNGHSFFLKGKDTIHYETIVLQQIEEQLSYNANVRGQNDDKPVAFLLTETKENQLVFENPTHDYPQKISYTQVSKDSLVAEISGIQSGKPSSEKYVMLRTK</sequence>
<dbReference type="RefSeq" id="WP_132113207.1">
    <property type="nucleotide sequence ID" value="NZ_SMFO01000021.1"/>
</dbReference>
<comment type="caution">
    <text evidence="2">The sequence shown here is derived from an EMBL/GenBank/DDBJ whole genome shotgun (WGS) entry which is preliminary data.</text>
</comment>
<name>A0A4R5CLJ7_9FLAO</name>
<protein>
    <recommendedName>
        <fullName evidence="1">DUF6265 domain-containing protein</fullName>
    </recommendedName>
</protein>
<evidence type="ECO:0000313" key="3">
    <source>
        <dbReference type="Proteomes" id="UP000294597"/>
    </source>
</evidence>
<dbReference type="AlphaFoldDB" id="A0A4R5CLJ7"/>
<proteinExistence type="predicted"/>
<dbReference type="Proteomes" id="UP000294597">
    <property type="component" value="Unassembled WGS sequence"/>
</dbReference>